<dbReference type="FunFam" id="2.20.110.10:FF:000002">
    <property type="entry name" value="Phosphatidylinositol 4-phosphate 5-kinase 8"/>
    <property type="match status" value="1"/>
</dbReference>
<evidence type="ECO:0000313" key="4">
    <source>
        <dbReference type="Proteomes" id="UP001295684"/>
    </source>
</evidence>
<sequence length="507" mass="57520">MHEDNGLLDENTKQNLESNTEVAGQRDPEEINKIKKKVEEDMKEVSESSGPTSVLPKGIKKSNFSIEEGNIIYAPENPEFDFEALKASSHFIFKKLKESIYMGEVQKGKRHGQGVMKYNSGRVYEGEWENDIRCGKGFERYTNNNAYVGEFKQSKPCGKGVYKWGNGEVYDGEWHNGLKHGYGIWKGIYGDSYIGEWKNSKADGYGVHTWSNGDRYEGEWKACLKHGNGTDIFSNGDIYIGHYKDGKPDGYGQYIWESGSSYVGNFKDGLKHGKGKWKQNKKGALSNTYEGEYYNDVKQGEGVFRWASGNVYIGRYKNDERDGHGEMMWTDGSKYVGEWKNGIQNGYGKMEFPNGTVKEGYFDNNIFKGKNKPEEPVFEDNEVPLENSKMDPIEQEDLWEKYGQKRKGKGKPSANASGDGWYYDPDLINEGNAHYSALDAEEYNNNMIHTAHPKDEGDKARNKNTADTTVRKKARNSKTRMSSTGLKNKKGMRAPIPKVPAAKNRKR</sequence>
<organism evidence="3 4">
    <name type="scientific">Euplotes crassus</name>
    <dbReference type="NCBI Taxonomy" id="5936"/>
    <lineage>
        <taxon>Eukaryota</taxon>
        <taxon>Sar</taxon>
        <taxon>Alveolata</taxon>
        <taxon>Ciliophora</taxon>
        <taxon>Intramacronucleata</taxon>
        <taxon>Spirotrichea</taxon>
        <taxon>Hypotrichia</taxon>
        <taxon>Euplotida</taxon>
        <taxon>Euplotidae</taxon>
        <taxon>Moneuplotes</taxon>
    </lineage>
</organism>
<evidence type="ECO:0000256" key="1">
    <source>
        <dbReference type="ARBA" id="ARBA00022737"/>
    </source>
</evidence>
<dbReference type="Gene3D" id="2.20.110.10">
    <property type="entry name" value="Histone H3 K4-specific methyltransferase SET7/9 N-terminal domain"/>
    <property type="match status" value="4"/>
</dbReference>
<dbReference type="GO" id="GO:0005829">
    <property type="term" value="C:cytosol"/>
    <property type="evidence" value="ECO:0007669"/>
    <property type="project" value="TreeGrafter"/>
</dbReference>
<dbReference type="EMBL" id="CAMPGE010006659">
    <property type="protein sequence ID" value="CAI2365534.1"/>
    <property type="molecule type" value="Genomic_DNA"/>
</dbReference>
<dbReference type="SUPFAM" id="SSF82185">
    <property type="entry name" value="Histone H3 K4-specific methyltransferase SET7/9 N-terminal domain"/>
    <property type="match status" value="3"/>
</dbReference>
<dbReference type="PANTHER" id="PTHR43215">
    <property type="entry name" value="RADIAL SPOKE HEAD 1 HOMOLOG"/>
    <property type="match status" value="1"/>
</dbReference>
<feature type="compositionally biased region" description="Polar residues" evidence="2">
    <location>
        <begin position="13"/>
        <end position="22"/>
    </location>
</feature>
<name>A0AAD1X734_EUPCR</name>
<protein>
    <recommendedName>
        <fullName evidence="5">Phosphatidylinositol-4-phosphate 5-kinase</fullName>
    </recommendedName>
</protein>
<reference evidence="3" key="1">
    <citation type="submission" date="2023-07" db="EMBL/GenBank/DDBJ databases">
        <authorList>
            <consortium name="AG Swart"/>
            <person name="Singh M."/>
            <person name="Singh A."/>
            <person name="Seah K."/>
            <person name="Emmerich C."/>
        </authorList>
    </citation>
    <scope>NUCLEOTIDE SEQUENCE</scope>
    <source>
        <strain evidence="3">DP1</strain>
    </source>
</reference>
<dbReference type="PANTHER" id="PTHR43215:SF14">
    <property type="entry name" value="RADIAL SPOKE HEAD 1 HOMOLOG"/>
    <property type="match status" value="1"/>
</dbReference>
<feature type="region of interest" description="Disordered" evidence="2">
    <location>
        <begin position="402"/>
        <end position="423"/>
    </location>
</feature>
<keyword evidence="4" id="KW-1185">Reference proteome</keyword>
<accession>A0AAD1X734</accession>
<dbReference type="SMART" id="SM00698">
    <property type="entry name" value="MORN"/>
    <property type="match status" value="11"/>
</dbReference>
<evidence type="ECO:0000256" key="2">
    <source>
        <dbReference type="SAM" id="MobiDB-lite"/>
    </source>
</evidence>
<evidence type="ECO:0008006" key="5">
    <source>
        <dbReference type="Google" id="ProtNLM"/>
    </source>
</evidence>
<feature type="region of interest" description="Disordered" evidence="2">
    <location>
        <begin position="1"/>
        <end position="32"/>
    </location>
</feature>
<feature type="compositionally biased region" description="Basic and acidic residues" evidence="2">
    <location>
        <begin position="452"/>
        <end position="461"/>
    </location>
</feature>
<dbReference type="Proteomes" id="UP001295684">
    <property type="component" value="Unassembled WGS sequence"/>
</dbReference>
<dbReference type="AlphaFoldDB" id="A0AAD1X734"/>
<evidence type="ECO:0000313" key="3">
    <source>
        <dbReference type="EMBL" id="CAI2365534.1"/>
    </source>
</evidence>
<dbReference type="InterPro" id="IPR003409">
    <property type="entry name" value="MORN"/>
</dbReference>
<feature type="region of interest" description="Disordered" evidence="2">
    <location>
        <begin position="446"/>
        <end position="507"/>
    </location>
</feature>
<dbReference type="Pfam" id="PF02493">
    <property type="entry name" value="MORN"/>
    <property type="match status" value="11"/>
</dbReference>
<keyword evidence="1" id="KW-0677">Repeat</keyword>
<comment type="caution">
    <text evidence="3">The sequence shown here is derived from an EMBL/GenBank/DDBJ whole genome shotgun (WGS) entry which is preliminary data.</text>
</comment>
<proteinExistence type="predicted"/>
<gene>
    <name evidence="3" type="ORF">ECRASSUSDP1_LOCUS6855</name>
</gene>